<feature type="compositionally biased region" description="Low complexity" evidence="1">
    <location>
        <begin position="115"/>
        <end position="136"/>
    </location>
</feature>
<sequence length="255" mass="27249">MSHEEGQNGPTASTASDSLAAVDDAEDPLTQAMKTLTDAYWVYPTSRPLRDLKNLPKSKRKKPTAATTDADGRQRERISVSSGPPPGPLEAMHMYAPALSQQMATDQSRRENQHTTATAAPPSQEQQQQQAPELASHQPYQQSSLLAPPLVLSPALLRENPSLLAQVRAVVRQAEEGHQSDEQQEGGHAAAAAAAGGGGGVGSSASVVLDVGVSGMEGLLSSWYYAGYYTGRHAAYQEMQQAWQMQAAEQRKTDT</sequence>
<accession>A0A7S1PD43</accession>
<reference evidence="2" key="1">
    <citation type="submission" date="2021-01" db="EMBL/GenBank/DDBJ databases">
        <authorList>
            <person name="Corre E."/>
            <person name="Pelletier E."/>
            <person name="Niang G."/>
            <person name="Scheremetjew M."/>
            <person name="Finn R."/>
            <person name="Kale V."/>
            <person name="Holt S."/>
            <person name="Cochrane G."/>
            <person name="Meng A."/>
            <person name="Brown T."/>
            <person name="Cohen L."/>
        </authorList>
    </citation>
    <scope>NUCLEOTIDE SEQUENCE</scope>
    <source>
        <strain evidence="2">CCMP3346</strain>
    </source>
</reference>
<dbReference type="AlphaFoldDB" id="A0A7S1PD43"/>
<organism evidence="2">
    <name type="scientific">Vitrella brassicaformis</name>
    <dbReference type="NCBI Taxonomy" id="1169539"/>
    <lineage>
        <taxon>Eukaryota</taxon>
        <taxon>Sar</taxon>
        <taxon>Alveolata</taxon>
        <taxon>Colpodellida</taxon>
        <taxon>Vitrellaceae</taxon>
        <taxon>Vitrella</taxon>
    </lineage>
</organism>
<evidence type="ECO:0000256" key="1">
    <source>
        <dbReference type="SAM" id="MobiDB-lite"/>
    </source>
</evidence>
<dbReference type="EMBL" id="HBGB01049034">
    <property type="protein sequence ID" value="CAD9073683.1"/>
    <property type="molecule type" value="Transcribed_RNA"/>
</dbReference>
<protein>
    <submittedName>
        <fullName evidence="2">Uncharacterized protein</fullName>
    </submittedName>
</protein>
<feature type="region of interest" description="Disordered" evidence="1">
    <location>
        <begin position="174"/>
        <end position="197"/>
    </location>
</feature>
<feature type="region of interest" description="Disordered" evidence="1">
    <location>
        <begin position="39"/>
        <end position="139"/>
    </location>
</feature>
<dbReference type="CDD" id="cd22852">
    <property type="entry name" value="SMN_C"/>
    <property type="match status" value="1"/>
</dbReference>
<feature type="compositionally biased region" description="Polar residues" evidence="1">
    <location>
        <begin position="8"/>
        <end position="17"/>
    </location>
</feature>
<feature type="region of interest" description="Disordered" evidence="1">
    <location>
        <begin position="1"/>
        <end position="26"/>
    </location>
</feature>
<proteinExistence type="predicted"/>
<dbReference type="InterPro" id="IPR047313">
    <property type="entry name" value="SMN_C"/>
</dbReference>
<gene>
    <name evidence="2" type="ORF">VBRA1451_LOCUS28767</name>
</gene>
<name>A0A7S1PD43_9ALVE</name>
<evidence type="ECO:0000313" key="2">
    <source>
        <dbReference type="EMBL" id="CAD9073683.1"/>
    </source>
</evidence>